<comment type="caution">
    <text evidence="2">The sequence shown here is derived from an EMBL/GenBank/DDBJ whole genome shotgun (WGS) entry which is preliminary data.</text>
</comment>
<sequence length="68" mass="6961">MLNVLPACPLAGARLGCGDARKGASAPLSGVKKKLFTRLVPPSLSSHPRRPALREEEEAAAPGAAMGI</sequence>
<evidence type="ECO:0000313" key="2">
    <source>
        <dbReference type="EMBL" id="TNN33551.1"/>
    </source>
</evidence>
<evidence type="ECO:0000313" key="3">
    <source>
        <dbReference type="Proteomes" id="UP000314294"/>
    </source>
</evidence>
<accession>A0A4Z2EY91</accession>
<reference evidence="2 3" key="1">
    <citation type="submission" date="2019-03" db="EMBL/GenBank/DDBJ databases">
        <title>First draft genome of Liparis tanakae, snailfish: a comprehensive survey of snailfish specific genes.</title>
        <authorList>
            <person name="Kim W."/>
            <person name="Song I."/>
            <person name="Jeong J.-H."/>
            <person name="Kim D."/>
            <person name="Kim S."/>
            <person name="Ryu S."/>
            <person name="Song J.Y."/>
            <person name="Lee S.K."/>
        </authorList>
    </citation>
    <scope>NUCLEOTIDE SEQUENCE [LARGE SCALE GENOMIC DNA]</scope>
    <source>
        <tissue evidence="2">Muscle</tissue>
    </source>
</reference>
<feature type="region of interest" description="Disordered" evidence="1">
    <location>
        <begin position="39"/>
        <end position="68"/>
    </location>
</feature>
<dbReference type="EMBL" id="SRLO01002206">
    <property type="protein sequence ID" value="TNN33551.1"/>
    <property type="molecule type" value="Genomic_DNA"/>
</dbReference>
<dbReference type="AlphaFoldDB" id="A0A4Z2EY91"/>
<evidence type="ECO:0000256" key="1">
    <source>
        <dbReference type="SAM" id="MobiDB-lite"/>
    </source>
</evidence>
<protein>
    <submittedName>
        <fullName evidence="2">Uncharacterized protein</fullName>
    </submittedName>
</protein>
<dbReference type="Proteomes" id="UP000314294">
    <property type="component" value="Unassembled WGS sequence"/>
</dbReference>
<keyword evidence="3" id="KW-1185">Reference proteome</keyword>
<gene>
    <name evidence="2" type="ORF">EYF80_056284</name>
</gene>
<proteinExistence type="predicted"/>
<organism evidence="2 3">
    <name type="scientific">Liparis tanakae</name>
    <name type="common">Tanaka's snailfish</name>
    <dbReference type="NCBI Taxonomy" id="230148"/>
    <lineage>
        <taxon>Eukaryota</taxon>
        <taxon>Metazoa</taxon>
        <taxon>Chordata</taxon>
        <taxon>Craniata</taxon>
        <taxon>Vertebrata</taxon>
        <taxon>Euteleostomi</taxon>
        <taxon>Actinopterygii</taxon>
        <taxon>Neopterygii</taxon>
        <taxon>Teleostei</taxon>
        <taxon>Neoteleostei</taxon>
        <taxon>Acanthomorphata</taxon>
        <taxon>Eupercaria</taxon>
        <taxon>Perciformes</taxon>
        <taxon>Cottioidei</taxon>
        <taxon>Cottales</taxon>
        <taxon>Liparidae</taxon>
        <taxon>Liparis</taxon>
    </lineage>
</organism>
<name>A0A4Z2EY91_9TELE</name>